<name>A0A917ZMG9_9GAMM</name>
<sequence length="117" mass="12896">MSKVLGRVILCGLLASIGMPASAFCIFNDSGQTVYFQVGDHGIQYRKKAAPESMSCCDWRQENCNWTGTAWGGLSLRVYDTPPNGVPQACGFTIRADGNVRLKEFEPSDGCRWVVER</sequence>
<evidence type="ECO:0000256" key="1">
    <source>
        <dbReference type="SAM" id="SignalP"/>
    </source>
</evidence>
<dbReference type="EMBL" id="BMLT01000009">
    <property type="protein sequence ID" value="GGO85559.1"/>
    <property type="molecule type" value="Genomic_DNA"/>
</dbReference>
<comment type="caution">
    <text evidence="2">The sequence shown here is derived from an EMBL/GenBank/DDBJ whole genome shotgun (WGS) entry which is preliminary data.</text>
</comment>
<accession>A0A917ZMG9</accession>
<gene>
    <name evidence="2" type="ORF">GCM10011348_34380</name>
</gene>
<keyword evidence="1" id="KW-0732">Signal</keyword>
<evidence type="ECO:0000313" key="2">
    <source>
        <dbReference type="EMBL" id="GGO85559.1"/>
    </source>
</evidence>
<proteinExistence type="predicted"/>
<dbReference type="Proteomes" id="UP000599578">
    <property type="component" value="Unassembled WGS sequence"/>
</dbReference>
<keyword evidence="3" id="KW-1185">Reference proteome</keyword>
<dbReference type="RefSeq" id="WP_188861842.1">
    <property type="nucleotide sequence ID" value="NZ_BMLT01000009.1"/>
</dbReference>
<reference evidence="2 3" key="1">
    <citation type="journal article" date="2014" name="Int. J. Syst. Evol. Microbiol.">
        <title>Complete genome sequence of Corynebacterium casei LMG S-19264T (=DSM 44701T), isolated from a smear-ripened cheese.</title>
        <authorList>
            <consortium name="US DOE Joint Genome Institute (JGI-PGF)"/>
            <person name="Walter F."/>
            <person name="Albersmeier A."/>
            <person name="Kalinowski J."/>
            <person name="Ruckert C."/>
        </authorList>
    </citation>
    <scope>NUCLEOTIDE SEQUENCE [LARGE SCALE GENOMIC DNA]</scope>
    <source>
        <strain evidence="2 3">CGMCC 1.7286</strain>
    </source>
</reference>
<organism evidence="2 3">
    <name type="scientific">Marinobacterium nitratireducens</name>
    <dbReference type="NCBI Taxonomy" id="518897"/>
    <lineage>
        <taxon>Bacteria</taxon>
        <taxon>Pseudomonadati</taxon>
        <taxon>Pseudomonadota</taxon>
        <taxon>Gammaproteobacteria</taxon>
        <taxon>Oceanospirillales</taxon>
        <taxon>Oceanospirillaceae</taxon>
        <taxon>Marinobacterium</taxon>
    </lineage>
</organism>
<evidence type="ECO:0000313" key="3">
    <source>
        <dbReference type="Proteomes" id="UP000599578"/>
    </source>
</evidence>
<protein>
    <submittedName>
        <fullName evidence="2">Uncharacterized protein</fullName>
    </submittedName>
</protein>
<feature type="chain" id="PRO_5037172645" evidence="1">
    <location>
        <begin position="24"/>
        <end position="117"/>
    </location>
</feature>
<feature type="signal peptide" evidence="1">
    <location>
        <begin position="1"/>
        <end position="23"/>
    </location>
</feature>
<dbReference type="AlphaFoldDB" id="A0A917ZMG9"/>